<dbReference type="PANTHER" id="PTHR10366">
    <property type="entry name" value="NAD DEPENDENT EPIMERASE/DEHYDRATASE"/>
    <property type="match status" value="1"/>
</dbReference>
<dbReference type="InterPro" id="IPR001509">
    <property type="entry name" value="Epimerase_deHydtase"/>
</dbReference>
<sequence length="406" mass="44005">MAGDMSSSAGDNNKKTACVTGGSGYIGSALIKLLLEEGYAVKTTVRNPGSILPSFRFSVSWLLLFRAVQIDGGGCDVIVNPTTVLPMLRIDLDLVCFLFPETPDDMQKNSHLKDLQQLGPLTVFRADMDEEDSFDDAVAGCDYVFLVAAPLNFSAQDPEKEQIEPAVRGTLNAMRSCVKAGTVRRVILTSSVAAVIRPDLQGDGHGHVLDENSWSDVEYLRANKPPTWAHCVSKVLLEKEACRFAEEHGISLVTVCPVIVVGAAPAPKARSSIVDCLSLLSGNEALLAALKGIEKTSGGVQLVHVDDLCRAELFVAEEAAAVGRYICCSLNTTVVEIARFLARKYPQYGVETNLPTDDDQQLLEKPRVSLSSAKLVREGFEFKYKTLDEIYGDVVEYGKALGILPY</sequence>
<dbReference type="SUPFAM" id="SSF51735">
    <property type="entry name" value="NAD(P)-binding Rossmann-fold domains"/>
    <property type="match status" value="1"/>
</dbReference>
<feature type="domain" description="NAD-dependent epimerase/dehydratase" evidence="2">
    <location>
        <begin position="18"/>
        <end position="47"/>
    </location>
</feature>
<dbReference type="CDD" id="cd08958">
    <property type="entry name" value="FR_SDR_e"/>
    <property type="match status" value="1"/>
</dbReference>
<dbReference type="Pfam" id="PF01370">
    <property type="entry name" value="Epimerase"/>
    <property type="match status" value="2"/>
</dbReference>
<dbReference type="FunFam" id="3.40.50.720:FF:000085">
    <property type="entry name" value="Dihydroflavonol reductase"/>
    <property type="match status" value="1"/>
</dbReference>
<evidence type="ECO:0000256" key="1">
    <source>
        <dbReference type="ARBA" id="ARBA00023002"/>
    </source>
</evidence>
<keyword evidence="1" id="KW-0560">Oxidoreductase</keyword>
<evidence type="ECO:0000259" key="2">
    <source>
        <dbReference type="Pfam" id="PF01370"/>
    </source>
</evidence>
<dbReference type="InterPro" id="IPR036291">
    <property type="entry name" value="NAD(P)-bd_dom_sf"/>
</dbReference>
<evidence type="ECO:0000313" key="3">
    <source>
        <dbReference type="EMBL" id="CAD6259462.1"/>
    </source>
</evidence>
<dbReference type="GO" id="GO:0016616">
    <property type="term" value="F:oxidoreductase activity, acting on the CH-OH group of donors, NAD or NADP as acceptor"/>
    <property type="evidence" value="ECO:0007669"/>
    <property type="project" value="TreeGrafter"/>
</dbReference>
<protein>
    <recommendedName>
        <fullName evidence="2">NAD-dependent epimerase/dehydratase domain-containing protein</fullName>
    </recommendedName>
</protein>
<organism evidence="3 4">
    <name type="scientific">Miscanthus lutarioriparius</name>
    <dbReference type="NCBI Taxonomy" id="422564"/>
    <lineage>
        <taxon>Eukaryota</taxon>
        <taxon>Viridiplantae</taxon>
        <taxon>Streptophyta</taxon>
        <taxon>Embryophyta</taxon>
        <taxon>Tracheophyta</taxon>
        <taxon>Spermatophyta</taxon>
        <taxon>Magnoliopsida</taxon>
        <taxon>Liliopsida</taxon>
        <taxon>Poales</taxon>
        <taxon>Poaceae</taxon>
        <taxon>PACMAD clade</taxon>
        <taxon>Panicoideae</taxon>
        <taxon>Andropogonodae</taxon>
        <taxon>Andropogoneae</taxon>
        <taxon>Saccharinae</taxon>
        <taxon>Miscanthus</taxon>
    </lineage>
</organism>
<keyword evidence="4" id="KW-1185">Reference proteome</keyword>
<evidence type="ECO:0000313" key="4">
    <source>
        <dbReference type="Proteomes" id="UP000604825"/>
    </source>
</evidence>
<proteinExistence type="predicted"/>
<dbReference type="Proteomes" id="UP000604825">
    <property type="component" value="Unassembled WGS sequence"/>
</dbReference>
<accession>A0A811QTD0</accession>
<comment type="caution">
    <text evidence="3">The sequence shown here is derived from an EMBL/GenBank/DDBJ whole genome shotgun (WGS) entry which is preliminary data.</text>
</comment>
<dbReference type="Gene3D" id="3.40.50.720">
    <property type="entry name" value="NAD(P)-binding Rossmann-like Domain"/>
    <property type="match status" value="2"/>
</dbReference>
<gene>
    <name evidence="3" type="ORF">NCGR_LOCUS42899</name>
</gene>
<dbReference type="AlphaFoldDB" id="A0A811QTD0"/>
<dbReference type="PANTHER" id="PTHR10366:SF665">
    <property type="entry name" value="ANTHOCYANIDIN REDUCTASE"/>
    <property type="match status" value="1"/>
</dbReference>
<dbReference type="OrthoDB" id="2735536at2759"/>
<dbReference type="EMBL" id="CAJGYO010000011">
    <property type="protein sequence ID" value="CAD6259462.1"/>
    <property type="molecule type" value="Genomic_DNA"/>
</dbReference>
<feature type="domain" description="NAD-dependent epimerase/dehydratase" evidence="2">
    <location>
        <begin position="113"/>
        <end position="321"/>
    </location>
</feature>
<name>A0A811QTD0_9POAL</name>
<dbReference type="InterPro" id="IPR050425">
    <property type="entry name" value="NAD(P)_dehydrat-like"/>
</dbReference>
<reference evidence="3" key="1">
    <citation type="submission" date="2020-10" db="EMBL/GenBank/DDBJ databases">
        <authorList>
            <person name="Han B."/>
            <person name="Lu T."/>
            <person name="Zhao Q."/>
            <person name="Huang X."/>
            <person name="Zhao Y."/>
        </authorList>
    </citation>
    <scope>NUCLEOTIDE SEQUENCE</scope>
</reference>